<accession>A0A9P0APQ4</accession>
<dbReference type="Gene3D" id="1.10.287.2250">
    <property type="match status" value="1"/>
</dbReference>
<reference evidence="3" key="1">
    <citation type="submission" date="2021-12" db="EMBL/GenBank/DDBJ databases">
        <authorList>
            <person name="King R."/>
        </authorList>
    </citation>
    <scope>NUCLEOTIDE SEQUENCE</scope>
</reference>
<dbReference type="EMBL" id="OU963870">
    <property type="protein sequence ID" value="CAH0395997.1"/>
    <property type="molecule type" value="Genomic_DNA"/>
</dbReference>
<evidence type="ECO:0000259" key="2">
    <source>
        <dbReference type="SMART" id="SM00848"/>
    </source>
</evidence>
<dbReference type="Proteomes" id="UP001152759">
    <property type="component" value="Chromosome 9"/>
</dbReference>
<evidence type="ECO:0000313" key="4">
    <source>
        <dbReference type="Proteomes" id="UP001152759"/>
    </source>
</evidence>
<dbReference type="Pfam" id="PF08246">
    <property type="entry name" value="Inhibitor_I29"/>
    <property type="match status" value="1"/>
</dbReference>
<gene>
    <name evidence="3" type="ORF">BEMITA_LOCUS14114</name>
</gene>
<dbReference type="AlphaFoldDB" id="A0A9P0APQ4"/>
<evidence type="ECO:0000313" key="3">
    <source>
        <dbReference type="EMBL" id="CAH0395997.1"/>
    </source>
</evidence>
<dbReference type="InterPro" id="IPR013201">
    <property type="entry name" value="Prot_inhib_I29"/>
</dbReference>
<sequence>MSSLGNQKKVADRAIGAKVVRMDASEKFAAFKKAYGKTYHTATEEQERFMIFNENLDIIDSLMARRKGSVVFGIGPYTDLKSSEYLAMKGNFKFEDAITGAPRLKPRMLNPNQTWWNQRPRQKSAPVPTTPRGHPPPRSNSVPASFRPPPFGYRGYEPEGEILIDWRVPANLYPPTHYVSGVFDDERCVNDLQYAKHAVVIVGHYKALAI</sequence>
<proteinExistence type="predicted"/>
<dbReference type="SMART" id="SM00848">
    <property type="entry name" value="Inhibitor_I29"/>
    <property type="match status" value="1"/>
</dbReference>
<name>A0A9P0APQ4_BEMTA</name>
<dbReference type="InterPro" id="IPR038765">
    <property type="entry name" value="Papain-like_cys_pep_sf"/>
</dbReference>
<organism evidence="3 4">
    <name type="scientific">Bemisia tabaci</name>
    <name type="common">Sweetpotato whitefly</name>
    <name type="synonym">Aleurodes tabaci</name>
    <dbReference type="NCBI Taxonomy" id="7038"/>
    <lineage>
        <taxon>Eukaryota</taxon>
        <taxon>Metazoa</taxon>
        <taxon>Ecdysozoa</taxon>
        <taxon>Arthropoda</taxon>
        <taxon>Hexapoda</taxon>
        <taxon>Insecta</taxon>
        <taxon>Pterygota</taxon>
        <taxon>Neoptera</taxon>
        <taxon>Paraneoptera</taxon>
        <taxon>Hemiptera</taxon>
        <taxon>Sternorrhyncha</taxon>
        <taxon>Aleyrodoidea</taxon>
        <taxon>Aleyrodidae</taxon>
        <taxon>Aleyrodinae</taxon>
        <taxon>Bemisia</taxon>
    </lineage>
</organism>
<keyword evidence="4" id="KW-1185">Reference proteome</keyword>
<feature type="domain" description="Cathepsin propeptide inhibitor" evidence="2">
    <location>
        <begin position="28"/>
        <end position="85"/>
    </location>
</feature>
<protein>
    <recommendedName>
        <fullName evidence="2">Cathepsin propeptide inhibitor domain-containing protein</fullName>
    </recommendedName>
</protein>
<dbReference type="SUPFAM" id="SSF54001">
    <property type="entry name" value="Cysteine proteinases"/>
    <property type="match status" value="1"/>
</dbReference>
<feature type="region of interest" description="Disordered" evidence="1">
    <location>
        <begin position="109"/>
        <end position="146"/>
    </location>
</feature>
<evidence type="ECO:0000256" key="1">
    <source>
        <dbReference type="SAM" id="MobiDB-lite"/>
    </source>
</evidence>
<feature type="compositionally biased region" description="Polar residues" evidence="1">
    <location>
        <begin position="110"/>
        <end position="119"/>
    </location>
</feature>